<evidence type="ECO:0000313" key="3">
    <source>
        <dbReference type="Proteomes" id="UP000242469"/>
    </source>
</evidence>
<dbReference type="Proteomes" id="UP000242469">
    <property type="component" value="Unassembled WGS sequence"/>
</dbReference>
<dbReference type="CDD" id="cd00077">
    <property type="entry name" value="HDc"/>
    <property type="match status" value="1"/>
</dbReference>
<accession>A0A1H4CQ28</accession>
<dbReference type="PANTHER" id="PTHR45228">
    <property type="entry name" value="CYCLIC DI-GMP PHOSPHODIESTERASE TM_0186-RELATED"/>
    <property type="match status" value="1"/>
</dbReference>
<dbReference type="STRING" id="1122198.SAMN02745729_10597"/>
<dbReference type="SUPFAM" id="SSF109604">
    <property type="entry name" value="HD-domain/PDEase-like"/>
    <property type="match status" value="1"/>
</dbReference>
<dbReference type="Gene3D" id="1.10.3210.10">
    <property type="entry name" value="Hypothetical protein af1432"/>
    <property type="match status" value="1"/>
</dbReference>
<dbReference type="GO" id="GO:0008081">
    <property type="term" value="F:phosphoric diester hydrolase activity"/>
    <property type="evidence" value="ECO:0007669"/>
    <property type="project" value="UniProtKB-ARBA"/>
</dbReference>
<dbReference type="PROSITE" id="PS51832">
    <property type="entry name" value="HD_GYP"/>
    <property type="match status" value="1"/>
</dbReference>
<protein>
    <submittedName>
        <fullName evidence="2">HD domain-containing protein</fullName>
    </submittedName>
</protein>
<dbReference type="RefSeq" id="WP_091825416.1">
    <property type="nucleotide sequence ID" value="NZ_FNRJ01000005.1"/>
</dbReference>
<organism evidence="2 3">
    <name type="scientific">Marinobacterium iners DSM 11526</name>
    <dbReference type="NCBI Taxonomy" id="1122198"/>
    <lineage>
        <taxon>Bacteria</taxon>
        <taxon>Pseudomonadati</taxon>
        <taxon>Pseudomonadota</taxon>
        <taxon>Gammaproteobacteria</taxon>
        <taxon>Oceanospirillales</taxon>
        <taxon>Oceanospirillaceae</taxon>
        <taxon>Marinobacterium</taxon>
    </lineage>
</organism>
<dbReference type="InterPro" id="IPR003607">
    <property type="entry name" value="HD/PDEase_dom"/>
</dbReference>
<dbReference type="AlphaFoldDB" id="A0A1H4CQ28"/>
<dbReference type="InterPro" id="IPR037522">
    <property type="entry name" value="HD_GYP_dom"/>
</dbReference>
<name>A0A1H4CQ28_9GAMM</name>
<evidence type="ECO:0000259" key="1">
    <source>
        <dbReference type="PROSITE" id="PS51832"/>
    </source>
</evidence>
<dbReference type="InterPro" id="IPR052020">
    <property type="entry name" value="Cyclic_di-GMP/3'3'-cGAMP_PDE"/>
</dbReference>
<proteinExistence type="predicted"/>
<reference evidence="3" key="1">
    <citation type="submission" date="2016-10" db="EMBL/GenBank/DDBJ databases">
        <authorList>
            <person name="Varghese N."/>
            <person name="Submissions S."/>
        </authorList>
    </citation>
    <scope>NUCLEOTIDE SEQUENCE [LARGE SCALE GENOMIC DNA]</scope>
    <source>
        <strain evidence="3">DSM 11526</strain>
    </source>
</reference>
<keyword evidence="3" id="KW-1185">Reference proteome</keyword>
<gene>
    <name evidence="2" type="ORF">SAMN02745729_10597</name>
</gene>
<dbReference type="OrthoDB" id="9816273at2"/>
<dbReference type="EMBL" id="FNRJ01000005">
    <property type="protein sequence ID" value="SEA62505.1"/>
    <property type="molecule type" value="Genomic_DNA"/>
</dbReference>
<evidence type="ECO:0000313" key="2">
    <source>
        <dbReference type="EMBL" id="SEA62505.1"/>
    </source>
</evidence>
<feature type="domain" description="HD-GYP" evidence="1">
    <location>
        <begin position="1"/>
        <end position="184"/>
    </location>
</feature>
<sequence length="184" mass="20668">MPHIFAFIQRVVDARDPDIASHQSRLRSYAEGFAKHLSLNRDDSNTLAYGAEIHDIGKLSISESILHKPSRLTHAEYLLIQQHTQLGAELIQPLSLDDLVVAIVLYHHENFDGSGYPARLSGEKIPLLARIVRIIDSYDAITEDRPYHKGAQPADAIAMMHSDAHWYDPDLLKEFTAFISTSVT</sequence>
<dbReference type="Pfam" id="PF13487">
    <property type="entry name" value="HD_5"/>
    <property type="match status" value="1"/>
</dbReference>